<dbReference type="STRING" id="62928.azo1414"/>
<keyword evidence="3" id="KW-0408">Iron</keyword>
<feature type="domain" description="NADH:ubiquinone oxidoreductase-like 20kDa subunit" evidence="4">
    <location>
        <begin position="26"/>
        <end position="173"/>
    </location>
</feature>
<organism evidence="5 6">
    <name type="scientific">Azoarcus sp. (strain BH72)</name>
    <dbReference type="NCBI Taxonomy" id="418699"/>
    <lineage>
        <taxon>Bacteria</taxon>
        <taxon>Pseudomonadati</taxon>
        <taxon>Pseudomonadota</taxon>
        <taxon>Betaproteobacteria</taxon>
        <taxon>Rhodocyclales</taxon>
        <taxon>Zoogloeaceae</taxon>
        <taxon>Azoarcus</taxon>
    </lineage>
</organism>
<dbReference type="Proteomes" id="UP000002588">
    <property type="component" value="Chromosome"/>
</dbReference>
<proteinExistence type="predicted"/>
<dbReference type="EMBL" id="AM406670">
    <property type="protein sequence ID" value="CAL94031.1"/>
    <property type="molecule type" value="Genomic_DNA"/>
</dbReference>
<dbReference type="KEGG" id="azo:azo1414"/>
<dbReference type="InterPro" id="IPR051349">
    <property type="entry name" value="Hydrogenase_assoc-protein"/>
</dbReference>
<evidence type="ECO:0000313" key="5">
    <source>
        <dbReference type="EMBL" id="CAL94031.1"/>
    </source>
</evidence>
<keyword evidence="6" id="KW-1185">Reference proteome</keyword>
<name>A1K5C6_AZOSB</name>
<reference evidence="5 6" key="1">
    <citation type="journal article" date="2006" name="Nat. Biotechnol.">
        <title>Complete genome of the mutualistic, N2-fixing grass endophyte Azoarcus sp. strain BH72.</title>
        <authorList>
            <person name="Krause A."/>
            <person name="Ramakumar A."/>
            <person name="Bartels D."/>
            <person name="Battistoni F."/>
            <person name="Bekel T."/>
            <person name="Boch J."/>
            <person name="Boehm M."/>
            <person name="Friedrich F."/>
            <person name="Hurek T."/>
            <person name="Krause L."/>
            <person name="Linke B."/>
            <person name="McHardy A.C."/>
            <person name="Sarkar A."/>
            <person name="Schneiker S."/>
            <person name="Syed A.A."/>
            <person name="Thauer R."/>
            <person name="Vorhoelter F.-J."/>
            <person name="Weidner S."/>
            <person name="Puehler A."/>
            <person name="Reinhold-Hurek B."/>
            <person name="Kaiser O."/>
            <person name="Goesmann A."/>
        </authorList>
    </citation>
    <scope>NUCLEOTIDE SEQUENCE [LARGE SCALE GENOMIC DNA]</scope>
    <source>
        <strain evidence="5 6">BH72</strain>
    </source>
</reference>
<sequence>MTEPSAQEKRPEPARLRIATASLAGCFGCHMSLLDIDERIFELAAKVEFDRSPLTDIKHCGPCDIGLIEGGVCNAENVHVLREFRRNCKTLVAVGACAINGGLPAQRNHLDVGACLQEVYCYREGLDGAGVPDDPELPLLLDKVRPIHEVVRVDYFLPGCPPSGDAIWKFLSDLVAGRTPRLPYALMHFD</sequence>
<dbReference type="Pfam" id="PF01058">
    <property type="entry name" value="Oxidored_q6"/>
    <property type="match status" value="1"/>
</dbReference>
<evidence type="ECO:0000256" key="3">
    <source>
        <dbReference type="ARBA" id="ARBA00023291"/>
    </source>
</evidence>
<evidence type="ECO:0000256" key="1">
    <source>
        <dbReference type="ARBA" id="ARBA00001927"/>
    </source>
</evidence>
<keyword evidence="3" id="KW-0479">Metal-binding</keyword>
<keyword evidence="3" id="KW-0411">Iron-sulfur</keyword>
<dbReference type="PANTHER" id="PTHR42845">
    <property type="entry name" value="COENZYME F420-REDUCING HYDROGENASE, GAMMA SUBUNIT"/>
    <property type="match status" value="1"/>
</dbReference>
<dbReference type="HOGENOM" id="CLU_093095_0_0_4"/>
<dbReference type="eggNOG" id="COG1941">
    <property type="taxonomic scope" value="Bacteria"/>
</dbReference>
<evidence type="ECO:0000259" key="4">
    <source>
        <dbReference type="Pfam" id="PF01058"/>
    </source>
</evidence>
<keyword evidence="2" id="KW-0560">Oxidoreductase</keyword>
<dbReference type="InterPro" id="IPR006137">
    <property type="entry name" value="NADH_UbQ_OxRdtase-like_20kDa"/>
</dbReference>
<evidence type="ECO:0000313" key="6">
    <source>
        <dbReference type="Proteomes" id="UP000002588"/>
    </source>
</evidence>
<dbReference type="SUPFAM" id="SSF56770">
    <property type="entry name" value="HydA/Nqo6-like"/>
    <property type="match status" value="1"/>
</dbReference>
<dbReference type="GO" id="GO:0051538">
    <property type="term" value="F:3 iron, 4 sulfur cluster binding"/>
    <property type="evidence" value="ECO:0007669"/>
    <property type="project" value="UniProtKB-KW"/>
</dbReference>
<dbReference type="InterPro" id="IPR037024">
    <property type="entry name" value="NiFe_Hase_small_N_sf"/>
</dbReference>
<dbReference type="Gene3D" id="3.40.50.700">
    <property type="entry name" value="NADH:ubiquinone oxidoreductase-like, 20kDa subunit"/>
    <property type="match status" value="1"/>
</dbReference>
<accession>A1K5C6</accession>
<comment type="cofactor">
    <cofactor evidence="1">
        <name>[3Fe-4S] cluster</name>
        <dbReference type="ChEBI" id="CHEBI:21137"/>
    </cofactor>
</comment>
<keyword evidence="3" id="KW-0003">3Fe-4S</keyword>
<dbReference type="OrthoDB" id="9787729at2"/>
<gene>
    <name evidence="5" type="primary">hoxY</name>
    <name evidence="5" type="ordered locus">azo1414</name>
</gene>
<dbReference type="PANTHER" id="PTHR42845:SF1">
    <property type="entry name" value="HYDROGENASE SMALL SUBUNIT"/>
    <property type="match status" value="1"/>
</dbReference>
<evidence type="ECO:0000256" key="2">
    <source>
        <dbReference type="ARBA" id="ARBA00023002"/>
    </source>
</evidence>
<dbReference type="GO" id="GO:0016491">
    <property type="term" value="F:oxidoreductase activity"/>
    <property type="evidence" value="ECO:0007669"/>
    <property type="project" value="UniProtKB-KW"/>
</dbReference>
<protein>
    <submittedName>
        <fullName evidence="5">Probable hydrogen dehydrogenase, delta subunit</fullName>
    </submittedName>
</protein>
<dbReference type="AlphaFoldDB" id="A1K5C6"/>
<dbReference type="KEGG" id="aoa:dqs_1538"/>
<dbReference type="RefSeq" id="WP_011765147.1">
    <property type="nucleotide sequence ID" value="NC_008702.1"/>
</dbReference>